<reference evidence="1" key="2">
    <citation type="submission" date="2015-07" db="EMBL/GenBank/DDBJ databases">
        <authorList>
            <person name="Noorani M."/>
        </authorList>
    </citation>
    <scope>NUCLEOTIDE SEQUENCE</scope>
    <source>
        <strain evidence="1">Yugu1</strain>
    </source>
</reference>
<dbReference type="EMBL" id="CM003531">
    <property type="protein sequence ID" value="RCV22786.1"/>
    <property type="molecule type" value="Genomic_DNA"/>
</dbReference>
<evidence type="ECO:0000313" key="1">
    <source>
        <dbReference type="EMBL" id="RCV22786.1"/>
    </source>
</evidence>
<dbReference type="OrthoDB" id="10542495at2759"/>
<proteinExistence type="predicted"/>
<dbReference type="AlphaFoldDB" id="A0A368QXW4"/>
<accession>A0A368QXW4</accession>
<name>A0A368QXW4_SETIT</name>
<sequence length="155" mass="17332">MFASQHPHWSSSHGQHELHQTGWLALAHMDHTHPALWQASSPRTARTRDPFANSTPVRSASTGRCRSGLLVRGEQFSCAFLAQVFFFFPILKWMWITSSGMVSDSFCGGRNARRIPLGGVSVARISWEISVGTSVIWTDSEELRWTCISNMVLGK</sequence>
<protein>
    <submittedName>
        <fullName evidence="1">Uncharacterized protein</fullName>
    </submittedName>
</protein>
<gene>
    <name evidence="1" type="ORF">SETIT_4G248400v2</name>
</gene>
<reference evidence="1" key="1">
    <citation type="journal article" date="2012" name="Nat. Biotechnol.">
        <title>Reference genome sequence of the model plant Setaria.</title>
        <authorList>
            <person name="Bennetzen J.L."/>
            <person name="Schmutz J."/>
            <person name="Wang H."/>
            <person name="Percifield R."/>
            <person name="Hawkins J."/>
            <person name="Pontaroli A.C."/>
            <person name="Estep M."/>
            <person name="Feng L."/>
            <person name="Vaughn J.N."/>
            <person name="Grimwood J."/>
            <person name="Jenkins J."/>
            <person name="Barry K."/>
            <person name="Lindquist E."/>
            <person name="Hellsten U."/>
            <person name="Deshpande S."/>
            <person name="Wang X."/>
            <person name="Wu X."/>
            <person name="Mitros T."/>
            <person name="Triplett J."/>
            <person name="Yang X."/>
            <person name="Ye C.Y."/>
            <person name="Mauro-Herrera M."/>
            <person name="Wang L."/>
            <person name="Li P."/>
            <person name="Sharma M."/>
            <person name="Sharma R."/>
            <person name="Ronald P.C."/>
            <person name="Panaud O."/>
            <person name="Kellogg E.A."/>
            <person name="Brutnell T.P."/>
            <person name="Doust A.N."/>
            <person name="Tuskan G.A."/>
            <person name="Rokhsar D."/>
            <person name="Devos K.M."/>
        </authorList>
    </citation>
    <scope>NUCLEOTIDE SEQUENCE [LARGE SCALE GENOMIC DNA]</scope>
    <source>
        <strain evidence="1">Yugu1</strain>
    </source>
</reference>
<organism evidence="1">
    <name type="scientific">Setaria italica</name>
    <name type="common">Foxtail millet</name>
    <name type="synonym">Panicum italicum</name>
    <dbReference type="NCBI Taxonomy" id="4555"/>
    <lineage>
        <taxon>Eukaryota</taxon>
        <taxon>Viridiplantae</taxon>
        <taxon>Streptophyta</taxon>
        <taxon>Embryophyta</taxon>
        <taxon>Tracheophyta</taxon>
        <taxon>Spermatophyta</taxon>
        <taxon>Magnoliopsida</taxon>
        <taxon>Liliopsida</taxon>
        <taxon>Poales</taxon>
        <taxon>Poaceae</taxon>
        <taxon>PACMAD clade</taxon>
        <taxon>Panicoideae</taxon>
        <taxon>Panicodae</taxon>
        <taxon>Paniceae</taxon>
        <taxon>Cenchrinae</taxon>
        <taxon>Setaria</taxon>
    </lineage>
</organism>